<dbReference type="EMBL" id="OC915224">
    <property type="protein sequence ID" value="CAD7639347.1"/>
    <property type="molecule type" value="Genomic_DNA"/>
</dbReference>
<dbReference type="InterPro" id="IPR006571">
    <property type="entry name" value="TLDc_dom"/>
</dbReference>
<organism evidence="2">
    <name type="scientific">Oppiella nova</name>
    <dbReference type="NCBI Taxonomy" id="334625"/>
    <lineage>
        <taxon>Eukaryota</taxon>
        <taxon>Metazoa</taxon>
        <taxon>Ecdysozoa</taxon>
        <taxon>Arthropoda</taxon>
        <taxon>Chelicerata</taxon>
        <taxon>Arachnida</taxon>
        <taxon>Acari</taxon>
        <taxon>Acariformes</taxon>
        <taxon>Sarcoptiformes</taxon>
        <taxon>Oribatida</taxon>
        <taxon>Brachypylina</taxon>
        <taxon>Oppioidea</taxon>
        <taxon>Oppiidae</taxon>
        <taxon>Oppiella</taxon>
    </lineage>
</organism>
<keyword evidence="3" id="KW-1185">Reference proteome</keyword>
<dbReference type="Gene3D" id="1.25.40.420">
    <property type="match status" value="1"/>
</dbReference>
<dbReference type="EMBL" id="CAJPVJ010000399">
    <property type="protein sequence ID" value="CAG2162340.1"/>
    <property type="molecule type" value="Genomic_DNA"/>
</dbReference>
<gene>
    <name evidence="2" type="ORF">ONB1V03_LOCUS1936</name>
</gene>
<dbReference type="Proteomes" id="UP000728032">
    <property type="component" value="Unassembled WGS sequence"/>
</dbReference>
<protein>
    <recommendedName>
        <fullName evidence="1">TLDc domain-containing protein</fullName>
    </recommendedName>
</protein>
<sequence length="358" mass="39874">MSSRRWPSLDSIHSYSTRSARFSCSSYGIVTCCGRERTGADSLSSVPKVQTTCHEADVFRAALNWAKHKAGVLQPTHHWTEEERARICQQLSGVINHIRILLIDSQVFAEEVEPTGAVPMELSLERYRFAALPSKFQNSEDKRVQPRTSLKLFQGSQLLSGDKCQFQTILNSWYGLPKQMWKLIFRASTHGFSADAFHQYCDGQSPTFVVIQGSNGHLCGGFSDVAWAKTTANRGRYVASDNAFLFTLINSSDIPPTKYDVVKKMFAIAHHSDYGPVFGAGADLSIANHCNANSDSYSNLPHTYDGHNASNTVLMGDYNFSPIDYELRVSHHSCHCFVCSDDSLMSYLTDSSMVISDH</sequence>
<dbReference type="AlphaFoldDB" id="A0A7R9LCW0"/>
<dbReference type="Pfam" id="PF07534">
    <property type="entry name" value="TLD"/>
    <property type="match status" value="1"/>
</dbReference>
<name>A0A7R9LCW0_9ACAR</name>
<evidence type="ECO:0000313" key="3">
    <source>
        <dbReference type="Proteomes" id="UP000728032"/>
    </source>
</evidence>
<proteinExistence type="predicted"/>
<evidence type="ECO:0000313" key="2">
    <source>
        <dbReference type="EMBL" id="CAD7639347.1"/>
    </source>
</evidence>
<dbReference type="OrthoDB" id="25620at2759"/>
<feature type="domain" description="TLDc" evidence="1">
    <location>
        <begin position="157"/>
        <end position="358"/>
    </location>
</feature>
<dbReference type="SMART" id="SM00584">
    <property type="entry name" value="TLDc"/>
    <property type="match status" value="1"/>
</dbReference>
<accession>A0A7R9LCW0</accession>
<evidence type="ECO:0000259" key="1">
    <source>
        <dbReference type="PROSITE" id="PS51886"/>
    </source>
</evidence>
<dbReference type="PROSITE" id="PS51886">
    <property type="entry name" value="TLDC"/>
    <property type="match status" value="1"/>
</dbReference>
<reference evidence="2" key="1">
    <citation type="submission" date="2020-11" db="EMBL/GenBank/DDBJ databases">
        <authorList>
            <person name="Tran Van P."/>
        </authorList>
    </citation>
    <scope>NUCLEOTIDE SEQUENCE</scope>
</reference>